<comment type="caution">
    <text evidence="1">The sequence shown here is derived from an EMBL/GenBank/DDBJ whole genome shotgun (WGS) entry which is preliminary data.</text>
</comment>
<proteinExistence type="predicted"/>
<dbReference type="AlphaFoldDB" id="A0A937KBC6"/>
<reference evidence="1" key="1">
    <citation type="submission" date="2021-01" db="EMBL/GenBank/DDBJ databases">
        <title>Fulvivirga kasyanovii gen. nov., sp nov., a novel member of the phylum Bacteroidetes isolated from seawater in a mussel farm.</title>
        <authorList>
            <person name="Zhao L.-H."/>
            <person name="Wang Z.-J."/>
        </authorList>
    </citation>
    <scope>NUCLEOTIDE SEQUENCE</scope>
    <source>
        <strain evidence="1">29W222</strain>
    </source>
</reference>
<sequence>MKRLKQGILWITILGSLLYSLALPVIWLDYQVNKDFIAKVFCINKDKPELKCNGKCYLAKKLKKAKKQQEDQTAELRQVSLALAVTALATFTFNTFAEEPLQHFGEVNNLYNFHFLSEIFHPPIV</sequence>
<dbReference type="Proteomes" id="UP000614216">
    <property type="component" value="Unassembled WGS sequence"/>
</dbReference>
<organism evidence="1 2">
    <name type="scientific">Fulvivirga marina</name>
    <dbReference type="NCBI Taxonomy" id="2494733"/>
    <lineage>
        <taxon>Bacteria</taxon>
        <taxon>Pseudomonadati</taxon>
        <taxon>Bacteroidota</taxon>
        <taxon>Cytophagia</taxon>
        <taxon>Cytophagales</taxon>
        <taxon>Fulvivirgaceae</taxon>
        <taxon>Fulvivirga</taxon>
    </lineage>
</organism>
<protein>
    <submittedName>
        <fullName evidence="1">Uncharacterized protein</fullName>
    </submittedName>
</protein>
<gene>
    <name evidence="1" type="ORF">JMN32_10360</name>
</gene>
<dbReference type="RefSeq" id="WP_202856253.1">
    <property type="nucleotide sequence ID" value="NZ_JAEUGD010000031.1"/>
</dbReference>
<name>A0A937KBC6_9BACT</name>
<evidence type="ECO:0000313" key="1">
    <source>
        <dbReference type="EMBL" id="MBL6446716.1"/>
    </source>
</evidence>
<accession>A0A937KBC6</accession>
<dbReference type="EMBL" id="JAEUGD010000031">
    <property type="protein sequence ID" value="MBL6446716.1"/>
    <property type="molecule type" value="Genomic_DNA"/>
</dbReference>
<keyword evidence="2" id="KW-1185">Reference proteome</keyword>
<evidence type="ECO:0000313" key="2">
    <source>
        <dbReference type="Proteomes" id="UP000614216"/>
    </source>
</evidence>